<accession>A0A0F9SPP6</accession>
<reference evidence="1" key="1">
    <citation type="journal article" date="2015" name="Nature">
        <title>Complex archaea that bridge the gap between prokaryotes and eukaryotes.</title>
        <authorList>
            <person name="Spang A."/>
            <person name="Saw J.H."/>
            <person name="Jorgensen S.L."/>
            <person name="Zaremba-Niedzwiedzka K."/>
            <person name="Martijn J."/>
            <person name="Lind A.E."/>
            <person name="van Eijk R."/>
            <person name="Schleper C."/>
            <person name="Guy L."/>
            <person name="Ettema T.J."/>
        </authorList>
    </citation>
    <scope>NUCLEOTIDE SEQUENCE</scope>
</reference>
<name>A0A0F9SPP6_9ZZZZ</name>
<comment type="caution">
    <text evidence="1">The sequence shown here is derived from an EMBL/GenBank/DDBJ whole genome shotgun (WGS) entry which is preliminary data.</text>
</comment>
<organism evidence="1">
    <name type="scientific">marine sediment metagenome</name>
    <dbReference type="NCBI Taxonomy" id="412755"/>
    <lineage>
        <taxon>unclassified sequences</taxon>
        <taxon>metagenomes</taxon>
        <taxon>ecological metagenomes</taxon>
    </lineage>
</organism>
<dbReference type="AlphaFoldDB" id="A0A0F9SPP6"/>
<protein>
    <submittedName>
        <fullName evidence="1">Uncharacterized protein</fullName>
    </submittedName>
</protein>
<proteinExistence type="predicted"/>
<sequence>MACLREKTFETGAILGWNVLEHLSSKYWNSLGELGKKYLNKIEEKEFNELICILRGETEKFLKNLNEKSILMPSKFGNKHRRNLKGLFYSGLKSNFTNFSPAKYRIKSMFEKSEIFEEEDSYYIDKMNFIRQKLLHVGLALQQIESLNEIDFNLIKFLGKYKAFLYRKMLMFLKIVPDHAIFIDGKLVIKDERIEGSDLVFINEETQEPQRIASIRVIKTEHNNTKIDREKSSIPEILLQKTNEFLKSKQNAITDANLSWDNNNVDVKIQVLSENEKFIIRMQEIPRAFYDFLYSRHHQVKGDNPEDNIDLLKPINFICIFNNYQLKFETKRSKEIRINWEQSSLSDLKEKFTGLLEMIVDTIKLVNISLL</sequence>
<evidence type="ECO:0000313" key="1">
    <source>
        <dbReference type="EMBL" id="KKN38941.1"/>
    </source>
</evidence>
<gene>
    <name evidence="1" type="ORF">LCGC14_0748440</name>
</gene>
<dbReference type="EMBL" id="LAZR01001793">
    <property type="protein sequence ID" value="KKN38941.1"/>
    <property type="molecule type" value="Genomic_DNA"/>
</dbReference>